<organism evidence="4 5">
    <name type="scientific">Paractinoplanes globisporus</name>
    <dbReference type="NCBI Taxonomy" id="113565"/>
    <lineage>
        <taxon>Bacteria</taxon>
        <taxon>Bacillati</taxon>
        <taxon>Actinomycetota</taxon>
        <taxon>Actinomycetes</taxon>
        <taxon>Micromonosporales</taxon>
        <taxon>Micromonosporaceae</taxon>
        <taxon>Paractinoplanes</taxon>
    </lineage>
</organism>
<gene>
    <name evidence="4" type="ORF">ACFY35_06100</name>
</gene>
<sequence>MWHGSPISAGMRERSVTAESIACRFEECRLRAYAGLVDALCAGGDPGAVLGDLHQLVAEHPRRESAHALLIRALYETGDAAAALGAYQRLRRLLSGELGVEPSLHLRHLHQAVLQGRRVTFTWLQD</sequence>
<dbReference type="EMBL" id="JBIAZU010000001">
    <property type="protein sequence ID" value="MFF5288988.1"/>
    <property type="molecule type" value="Genomic_DNA"/>
</dbReference>
<comment type="caution">
    <text evidence="4">The sequence shown here is derived from an EMBL/GenBank/DDBJ whole genome shotgun (WGS) entry which is preliminary data.</text>
</comment>
<evidence type="ECO:0000259" key="3">
    <source>
        <dbReference type="SMART" id="SM01043"/>
    </source>
</evidence>
<evidence type="ECO:0000313" key="4">
    <source>
        <dbReference type="EMBL" id="MFF5288988.1"/>
    </source>
</evidence>
<dbReference type="Pfam" id="PF03704">
    <property type="entry name" value="BTAD"/>
    <property type="match status" value="1"/>
</dbReference>
<dbReference type="InterPro" id="IPR011990">
    <property type="entry name" value="TPR-like_helical_dom_sf"/>
</dbReference>
<keyword evidence="1" id="KW-0805">Transcription regulation</keyword>
<dbReference type="SUPFAM" id="SSF48452">
    <property type="entry name" value="TPR-like"/>
    <property type="match status" value="1"/>
</dbReference>
<reference evidence="4 5" key="1">
    <citation type="submission" date="2024-10" db="EMBL/GenBank/DDBJ databases">
        <title>The Natural Products Discovery Center: Release of the First 8490 Sequenced Strains for Exploring Actinobacteria Biosynthetic Diversity.</title>
        <authorList>
            <person name="Kalkreuter E."/>
            <person name="Kautsar S.A."/>
            <person name="Yang D."/>
            <person name="Bader C.D."/>
            <person name="Teijaro C.N."/>
            <person name="Fluegel L."/>
            <person name="Davis C.M."/>
            <person name="Simpson J.R."/>
            <person name="Lauterbach L."/>
            <person name="Steele A.D."/>
            <person name="Gui C."/>
            <person name="Meng S."/>
            <person name="Li G."/>
            <person name="Viehrig K."/>
            <person name="Ye F."/>
            <person name="Su P."/>
            <person name="Kiefer A.F."/>
            <person name="Nichols A."/>
            <person name="Cepeda A.J."/>
            <person name="Yan W."/>
            <person name="Fan B."/>
            <person name="Jiang Y."/>
            <person name="Adhikari A."/>
            <person name="Zheng C.-J."/>
            <person name="Schuster L."/>
            <person name="Cowan T.M."/>
            <person name="Smanski M.J."/>
            <person name="Chevrette M.G."/>
            <person name="De Carvalho L.P.S."/>
            <person name="Shen B."/>
        </authorList>
    </citation>
    <scope>NUCLEOTIDE SEQUENCE [LARGE SCALE GENOMIC DNA]</scope>
    <source>
        <strain evidence="4 5">NPDC000087</strain>
    </source>
</reference>
<evidence type="ECO:0000256" key="1">
    <source>
        <dbReference type="ARBA" id="ARBA00023015"/>
    </source>
</evidence>
<dbReference type="InterPro" id="IPR051677">
    <property type="entry name" value="AfsR-DnrI-RedD_regulator"/>
</dbReference>
<dbReference type="Gene3D" id="1.25.40.10">
    <property type="entry name" value="Tetratricopeptide repeat domain"/>
    <property type="match status" value="1"/>
</dbReference>
<dbReference type="RefSeq" id="WP_281171437.1">
    <property type="nucleotide sequence ID" value="NZ_JBIAZU010000001.1"/>
</dbReference>
<dbReference type="CDD" id="cd15831">
    <property type="entry name" value="BTAD"/>
    <property type="match status" value="1"/>
</dbReference>
<accession>A0ABW6W6R3</accession>
<dbReference type="InterPro" id="IPR005158">
    <property type="entry name" value="BTAD"/>
</dbReference>
<keyword evidence="5" id="KW-1185">Reference proteome</keyword>
<feature type="domain" description="Bacterial transcriptional activator" evidence="3">
    <location>
        <begin position="1"/>
        <end position="114"/>
    </location>
</feature>
<evidence type="ECO:0000256" key="2">
    <source>
        <dbReference type="ARBA" id="ARBA00023163"/>
    </source>
</evidence>
<keyword evidence="2" id="KW-0804">Transcription</keyword>
<evidence type="ECO:0000313" key="5">
    <source>
        <dbReference type="Proteomes" id="UP001602245"/>
    </source>
</evidence>
<protein>
    <submittedName>
        <fullName evidence="4">AfsR/SARP family transcriptional regulator</fullName>
    </submittedName>
</protein>
<dbReference type="PANTHER" id="PTHR35807:SF1">
    <property type="entry name" value="TRANSCRIPTIONAL REGULATOR REDD"/>
    <property type="match status" value="1"/>
</dbReference>
<dbReference type="Proteomes" id="UP001602245">
    <property type="component" value="Unassembled WGS sequence"/>
</dbReference>
<dbReference type="SMART" id="SM01043">
    <property type="entry name" value="BTAD"/>
    <property type="match status" value="1"/>
</dbReference>
<dbReference type="PANTHER" id="PTHR35807">
    <property type="entry name" value="TRANSCRIPTIONAL REGULATOR REDD-RELATED"/>
    <property type="match status" value="1"/>
</dbReference>
<name>A0ABW6W6R3_9ACTN</name>
<proteinExistence type="predicted"/>